<keyword evidence="4" id="KW-1185">Reference proteome</keyword>
<feature type="domain" description="Response regulatory" evidence="2">
    <location>
        <begin position="2"/>
        <end position="117"/>
    </location>
</feature>
<sequence length="121" mass="13516">MKIMLVDDKPHVRNHLKLMLKQLHFKEDVILEANCDQEAIRLITEHEPDIIVTDAKLLLLGEAPLSERLANAQYPQSTIIVTSSHPFVLEAFSKGGIASLLKPFNTRELEGALMRAFAVTG</sequence>
<evidence type="ECO:0000313" key="3">
    <source>
        <dbReference type="EMBL" id="OMD48729.1"/>
    </source>
</evidence>
<dbReference type="Pfam" id="PF00072">
    <property type="entry name" value="Response_reg"/>
    <property type="match status" value="1"/>
</dbReference>
<dbReference type="SUPFAM" id="SSF52172">
    <property type="entry name" value="CheY-like"/>
    <property type="match status" value="1"/>
</dbReference>
<dbReference type="Proteomes" id="UP000187412">
    <property type="component" value="Unassembled WGS sequence"/>
</dbReference>
<dbReference type="InterPro" id="IPR011006">
    <property type="entry name" value="CheY-like_superfamily"/>
</dbReference>
<reference evidence="3 4" key="1">
    <citation type="submission" date="2016-10" db="EMBL/GenBank/DDBJ databases">
        <title>Paenibacillus species isolates.</title>
        <authorList>
            <person name="Beno S.M."/>
        </authorList>
    </citation>
    <scope>NUCLEOTIDE SEQUENCE [LARGE SCALE GENOMIC DNA]</scope>
    <source>
        <strain evidence="3 4">FSL H7-0744</strain>
    </source>
</reference>
<protein>
    <recommendedName>
        <fullName evidence="2">Response regulatory domain-containing protein</fullName>
    </recommendedName>
</protein>
<dbReference type="InterPro" id="IPR001789">
    <property type="entry name" value="Sig_transdc_resp-reg_receiver"/>
</dbReference>
<dbReference type="SMART" id="SM00448">
    <property type="entry name" value="REC"/>
    <property type="match status" value="1"/>
</dbReference>
<evidence type="ECO:0000259" key="2">
    <source>
        <dbReference type="PROSITE" id="PS50110"/>
    </source>
</evidence>
<evidence type="ECO:0000313" key="4">
    <source>
        <dbReference type="Proteomes" id="UP000187412"/>
    </source>
</evidence>
<gene>
    <name evidence="3" type="ORF">BSK56_10605</name>
</gene>
<proteinExistence type="predicted"/>
<accession>A0ABX3HFJ6</accession>
<name>A0ABX3HFJ6_PAEBO</name>
<organism evidence="3 4">
    <name type="scientific">Paenibacillus borealis</name>
    <dbReference type="NCBI Taxonomy" id="160799"/>
    <lineage>
        <taxon>Bacteria</taxon>
        <taxon>Bacillati</taxon>
        <taxon>Bacillota</taxon>
        <taxon>Bacilli</taxon>
        <taxon>Bacillales</taxon>
        <taxon>Paenibacillaceae</taxon>
        <taxon>Paenibacillus</taxon>
    </lineage>
</organism>
<dbReference type="RefSeq" id="WP_076110490.1">
    <property type="nucleotide sequence ID" value="NZ_MPTB01000011.1"/>
</dbReference>
<evidence type="ECO:0000256" key="1">
    <source>
        <dbReference type="PROSITE-ProRule" id="PRU00169"/>
    </source>
</evidence>
<comment type="caution">
    <text evidence="3">The sequence shown here is derived from an EMBL/GenBank/DDBJ whole genome shotgun (WGS) entry which is preliminary data.</text>
</comment>
<keyword evidence="1" id="KW-0597">Phosphoprotein</keyword>
<feature type="modified residue" description="4-aspartylphosphate" evidence="1">
    <location>
        <position position="54"/>
    </location>
</feature>
<dbReference type="Gene3D" id="3.40.50.2300">
    <property type="match status" value="1"/>
</dbReference>
<dbReference type="EMBL" id="MPTB01000011">
    <property type="protein sequence ID" value="OMD48729.1"/>
    <property type="molecule type" value="Genomic_DNA"/>
</dbReference>
<dbReference type="PROSITE" id="PS50110">
    <property type="entry name" value="RESPONSE_REGULATORY"/>
    <property type="match status" value="1"/>
</dbReference>